<dbReference type="Pfam" id="PF08550">
    <property type="entry name" value="GATA_AreA"/>
    <property type="match status" value="1"/>
</dbReference>
<dbReference type="InterPro" id="IPR013860">
    <property type="entry name" value="AreA_GATA"/>
</dbReference>
<feature type="compositionally biased region" description="Low complexity" evidence="1">
    <location>
        <begin position="312"/>
        <end position="324"/>
    </location>
</feature>
<name>A0AAD6XD31_9AGAR</name>
<feature type="domain" description="Nitrogen regulatory protein areA GATA-like" evidence="2">
    <location>
        <begin position="22"/>
        <end position="46"/>
    </location>
</feature>
<feature type="compositionally biased region" description="Low complexity" evidence="1">
    <location>
        <begin position="77"/>
        <end position="97"/>
    </location>
</feature>
<feature type="region of interest" description="Disordered" evidence="1">
    <location>
        <begin position="134"/>
        <end position="270"/>
    </location>
</feature>
<proteinExistence type="predicted"/>
<protein>
    <recommendedName>
        <fullName evidence="2">Nitrogen regulatory protein areA GATA-like domain-containing protein</fullName>
    </recommendedName>
</protein>
<feature type="compositionally biased region" description="Low complexity" evidence="1">
    <location>
        <begin position="151"/>
        <end position="165"/>
    </location>
</feature>
<feature type="compositionally biased region" description="Polar residues" evidence="1">
    <location>
        <begin position="386"/>
        <end position="402"/>
    </location>
</feature>
<feature type="region of interest" description="Disordered" evidence="1">
    <location>
        <begin position="57"/>
        <end position="97"/>
    </location>
</feature>
<feature type="compositionally biased region" description="Low complexity" evidence="1">
    <location>
        <begin position="290"/>
        <end position="302"/>
    </location>
</feature>
<feature type="compositionally biased region" description="Polar residues" evidence="1">
    <location>
        <begin position="207"/>
        <end position="216"/>
    </location>
</feature>
<reference evidence="3" key="1">
    <citation type="submission" date="2023-03" db="EMBL/GenBank/DDBJ databases">
        <title>Massive genome expansion in bonnet fungi (Mycena s.s.) driven by repeated elements and novel gene families across ecological guilds.</title>
        <authorList>
            <consortium name="Lawrence Berkeley National Laboratory"/>
            <person name="Harder C.B."/>
            <person name="Miyauchi S."/>
            <person name="Viragh M."/>
            <person name="Kuo A."/>
            <person name="Thoen E."/>
            <person name="Andreopoulos B."/>
            <person name="Lu D."/>
            <person name="Skrede I."/>
            <person name="Drula E."/>
            <person name="Henrissat B."/>
            <person name="Morin E."/>
            <person name="Kohler A."/>
            <person name="Barry K."/>
            <person name="LaButti K."/>
            <person name="Morin E."/>
            <person name="Salamov A."/>
            <person name="Lipzen A."/>
            <person name="Mereny Z."/>
            <person name="Hegedus B."/>
            <person name="Baldrian P."/>
            <person name="Stursova M."/>
            <person name="Weitz H."/>
            <person name="Taylor A."/>
            <person name="Grigoriev I.V."/>
            <person name="Nagy L.G."/>
            <person name="Martin F."/>
            <person name="Kauserud H."/>
        </authorList>
    </citation>
    <scope>NUCLEOTIDE SEQUENCE</scope>
    <source>
        <strain evidence="3">CBHHK200</strain>
    </source>
</reference>
<dbReference type="AlphaFoldDB" id="A0AAD6XD31"/>
<dbReference type="EMBL" id="JARJCM010000001">
    <property type="protein sequence ID" value="KAJ7047948.1"/>
    <property type="molecule type" value="Genomic_DNA"/>
</dbReference>
<sequence length="427" mass="44751">MAVGPVLAVVPDVLDTQDALKLWSLFSKSKDTLQDGPRLEYISWRLSFQQISRNASVRTPLDGPWPPTPESVCSDDTGGSKSTHSHTSGSSSENSAVSVSPFFQIAPRPPMPTPQRPAGRIIRDMVTPGFTQKLIQQQKDSKKQPQKEGYPTPASSTSSPSASSSGVCIAVSPAQEPLEPALPHSSPHPHRPPARALSPSAAVHLSTPPSSTVSSQMRRDSPGPLFLSRSATRGMGSPVFPPADSASTRTDTSAYAPKSTHNLPLGGTVGTETVAKKTARGTFYLEPGASGSSPSSSRSSNSYGNDGEHGSDSTSSGSRSGGSESSRERGEGPSSFVHGPERGVGNARGRGHRQRASNGRRSPDSPPETHEESTNPPIPQPAPSAKQVQQPLSSKPTRTASASFLGGLGLGLKVCFFSFIAIHSQPK</sequence>
<feature type="compositionally biased region" description="Basic and acidic residues" evidence="1">
    <location>
        <begin position="361"/>
        <end position="373"/>
    </location>
</feature>
<evidence type="ECO:0000256" key="1">
    <source>
        <dbReference type="SAM" id="MobiDB-lite"/>
    </source>
</evidence>
<feature type="compositionally biased region" description="Low complexity" evidence="1">
    <location>
        <begin position="176"/>
        <end position="185"/>
    </location>
</feature>
<evidence type="ECO:0000313" key="3">
    <source>
        <dbReference type="EMBL" id="KAJ7047948.1"/>
    </source>
</evidence>
<accession>A0AAD6XD31</accession>
<gene>
    <name evidence="3" type="ORF">C8F04DRAFT_1060639</name>
</gene>
<evidence type="ECO:0000259" key="2">
    <source>
        <dbReference type="Pfam" id="PF08550"/>
    </source>
</evidence>
<dbReference type="Proteomes" id="UP001218188">
    <property type="component" value="Unassembled WGS sequence"/>
</dbReference>
<feature type="region of interest" description="Disordered" evidence="1">
    <location>
        <begin position="284"/>
        <end position="403"/>
    </location>
</feature>
<keyword evidence="4" id="KW-1185">Reference proteome</keyword>
<evidence type="ECO:0000313" key="4">
    <source>
        <dbReference type="Proteomes" id="UP001218188"/>
    </source>
</evidence>
<organism evidence="3 4">
    <name type="scientific">Mycena alexandri</name>
    <dbReference type="NCBI Taxonomy" id="1745969"/>
    <lineage>
        <taxon>Eukaryota</taxon>
        <taxon>Fungi</taxon>
        <taxon>Dikarya</taxon>
        <taxon>Basidiomycota</taxon>
        <taxon>Agaricomycotina</taxon>
        <taxon>Agaricomycetes</taxon>
        <taxon>Agaricomycetidae</taxon>
        <taxon>Agaricales</taxon>
        <taxon>Marasmiineae</taxon>
        <taxon>Mycenaceae</taxon>
        <taxon>Mycena</taxon>
    </lineage>
</organism>
<comment type="caution">
    <text evidence="3">The sequence shown here is derived from an EMBL/GenBank/DDBJ whole genome shotgun (WGS) entry which is preliminary data.</text>
</comment>